<evidence type="ECO:0000313" key="5">
    <source>
        <dbReference type="Proteomes" id="UP000247792"/>
    </source>
</evidence>
<protein>
    <submittedName>
        <fullName evidence="4">CubicO group peptidase (Beta-lactamase class C family)</fullName>
    </submittedName>
</protein>
<proteinExistence type="predicted"/>
<dbReference type="OrthoDB" id="9801061at2"/>
<comment type="caution">
    <text evidence="4">The sequence shown here is derived from an EMBL/GenBank/DDBJ whole genome shotgun (WGS) entry which is preliminary data.</text>
</comment>
<dbReference type="Gene3D" id="3.40.710.10">
    <property type="entry name" value="DD-peptidase/beta-lactamase superfamily"/>
    <property type="match status" value="1"/>
</dbReference>
<dbReference type="InterPro" id="IPR012338">
    <property type="entry name" value="Beta-lactam/transpept-like"/>
</dbReference>
<accession>A0A318J9H8</accession>
<name>A0A318J9H8_9BURK</name>
<dbReference type="PANTHER" id="PTHR46825">
    <property type="entry name" value="D-ALANYL-D-ALANINE-CARBOXYPEPTIDASE/ENDOPEPTIDASE AMPH"/>
    <property type="match status" value="1"/>
</dbReference>
<dbReference type="AlphaFoldDB" id="A0A318J9H8"/>
<evidence type="ECO:0000256" key="2">
    <source>
        <dbReference type="ARBA" id="ARBA00023136"/>
    </source>
</evidence>
<reference evidence="4 5" key="1">
    <citation type="submission" date="2018-05" db="EMBL/GenBank/DDBJ databases">
        <title>Genomic Encyclopedia of Type Strains, Phase IV (KMG-IV): sequencing the most valuable type-strain genomes for metagenomic binning, comparative biology and taxonomic classification.</title>
        <authorList>
            <person name="Goeker M."/>
        </authorList>
    </citation>
    <scope>NUCLEOTIDE SEQUENCE [LARGE SCALE GENOMIC DNA]</scope>
    <source>
        <strain evidence="4 5">DSM 19792</strain>
    </source>
</reference>
<dbReference type="SUPFAM" id="SSF56601">
    <property type="entry name" value="beta-lactamase/transpeptidase-like"/>
    <property type="match status" value="1"/>
</dbReference>
<evidence type="ECO:0000259" key="3">
    <source>
        <dbReference type="Pfam" id="PF00144"/>
    </source>
</evidence>
<dbReference type="EMBL" id="QJKB01000016">
    <property type="protein sequence ID" value="PXX37312.1"/>
    <property type="molecule type" value="Genomic_DNA"/>
</dbReference>
<dbReference type="InterPro" id="IPR001466">
    <property type="entry name" value="Beta-lactam-related"/>
</dbReference>
<keyword evidence="2" id="KW-0472">Membrane</keyword>
<dbReference type="Pfam" id="PF00144">
    <property type="entry name" value="Beta-lactamase"/>
    <property type="match status" value="1"/>
</dbReference>
<dbReference type="InterPro" id="IPR050491">
    <property type="entry name" value="AmpC-like"/>
</dbReference>
<gene>
    <name evidence="4" type="ORF">DFR42_1166</name>
</gene>
<dbReference type="PANTHER" id="PTHR46825:SF11">
    <property type="entry name" value="PENICILLIN-BINDING PROTEIN 4"/>
    <property type="match status" value="1"/>
</dbReference>
<sequence>MTPLTSFVFDKTDGRPYRIEDRTMNTPLNSRLLALCICGILTACGGSSTTPVPATTASVDVQKPAALLSGEALRAEVERFRSSNNFPAVTVTIINQDKVENVVTGNREANTNKSVQSTDLFQLGSLTKAATATMIGRLVEQKKIRWDSTIAEIFPAWRTQIRPEYMNVTVEQLLRHRSGLPREADDNTILKALPLLTGDLVSDRRSLAVLLLQDAPEYTPNSKMVYSNIGYALAGLMAEVAGADTYENLMQKEVFAALNIKGRFGFPEDLGVNNNIGHTLVTGNWKATSSVVDPRYAFFINAAGGMNLNLSDYGAFLREHLRGLQGQSNYLSPASFQLMHTSVDGYGLGWGISSFPGLGNISAHNGTELTYYATNRVVPSKNVAVAVACNCYDAAVIGKLDEFADSLLRPLLPQ</sequence>
<evidence type="ECO:0000256" key="1">
    <source>
        <dbReference type="ARBA" id="ARBA00004370"/>
    </source>
</evidence>
<keyword evidence="5" id="KW-1185">Reference proteome</keyword>
<dbReference type="Proteomes" id="UP000247792">
    <property type="component" value="Unassembled WGS sequence"/>
</dbReference>
<feature type="domain" description="Beta-lactamase-related" evidence="3">
    <location>
        <begin position="74"/>
        <end position="392"/>
    </location>
</feature>
<organism evidence="4 5">
    <name type="scientific">Undibacterium pigrum</name>
    <dbReference type="NCBI Taxonomy" id="401470"/>
    <lineage>
        <taxon>Bacteria</taxon>
        <taxon>Pseudomonadati</taxon>
        <taxon>Pseudomonadota</taxon>
        <taxon>Betaproteobacteria</taxon>
        <taxon>Burkholderiales</taxon>
        <taxon>Oxalobacteraceae</taxon>
        <taxon>Undibacterium</taxon>
    </lineage>
</organism>
<comment type="subcellular location">
    <subcellularLocation>
        <location evidence="1">Membrane</location>
    </subcellularLocation>
</comment>
<evidence type="ECO:0000313" key="4">
    <source>
        <dbReference type="EMBL" id="PXX37312.1"/>
    </source>
</evidence>
<dbReference type="GO" id="GO:0016020">
    <property type="term" value="C:membrane"/>
    <property type="evidence" value="ECO:0007669"/>
    <property type="project" value="UniProtKB-SubCell"/>
</dbReference>